<protein>
    <submittedName>
        <fullName evidence="1">Uncharacterized protein</fullName>
    </submittedName>
</protein>
<dbReference type="STRING" id="471870.BACINT_03143"/>
<evidence type="ECO:0000313" key="1">
    <source>
        <dbReference type="EMBL" id="EDV04016.1"/>
    </source>
</evidence>
<organism evidence="1 2">
    <name type="scientific">Bacteroides intestinalis DSM 17393</name>
    <dbReference type="NCBI Taxonomy" id="471870"/>
    <lineage>
        <taxon>Bacteria</taxon>
        <taxon>Pseudomonadati</taxon>
        <taxon>Bacteroidota</taxon>
        <taxon>Bacteroidia</taxon>
        <taxon>Bacteroidales</taxon>
        <taxon>Bacteroidaceae</taxon>
        <taxon>Bacteroides</taxon>
    </lineage>
</organism>
<sequence>MRFVGIAVQAFGVGENGVGEVVVLVDKEVHLLSGTFAFRNQIV</sequence>
<dbReference type="EMBL" id="ABJL02000008">
    <property type="protein sequence ID" value="EDV04016.1"/>
    <property type="molecule type" value="Genomic_DNA"/>
</dbReference>
<reference evidence="1 2" key="2">
    <citation type="submission" date="2008-04" db="EMBL/GenBank/DDBJ databases">
        <authorList>
            <person name="Fulton L."/>
            <person name="Clifton S."/>
            <person name="Fulton B."/>
            <person name="Xu J."/>
            <person name="Minx P."/>
            <person name="Pepin K.H."/>
            <person name="Johnson M."/>
            <person name="Thiruvilangam P."/>
            <person name="Bhonagiri V."/>
            <person name="Nash W.E."/>
            <person name="Mardis E.R."/>
            <person name="Wilson R.K."/>
        </authorList>
    </citation>
    <scope>NUCLEOTIDE SEQUENCE [LARGE SCALE GENOMIC DNA]</scope>
    <source>
        <strain evidence="1 2">DSM 17393</strain>
    </source>
</reference>
<proteinExistence type="predicted"/>
<dbReference type="Proteomes" id="UP000004596">
    <property type="component" value="Unassembled WGS sequence"/>
</dbReference>
<evidence type="ECO:0000313" key="2">
    <source>
        <dbReference type="Proteomes" id="UP000004596"/>
    </source>
</evidence>
<comment type="caution">
    <text evidence="1">The sequence shown here is derived from an EMBL/GenBank/DDBJ whole genome shotgun (WGS) entry which is preliminary data.</text>
</comment>
<reference evidence="1 2" key="1">
    <citation type="submission" date="2008-04" db="EMBL/GenBank/DDBJ databases">
        <title>Draft genome sequence of Bacteroides intestinalis (DSM 17393).</title>
        <authorList>
            <person name="Sudarsanam P."/>
            <person name="Ley R."/>
            <person name="Guruge J."/>
            <person name="Turnbaugh P.J."/>
            <person name="Mahowald M."/>
            <person name="Liep D."/>
            <person name="Gordon J."/>
        </authorList>
    </citation>
    <scope>NUCLEOTIDE SEQUENCE [LARGE SCALE GENOMIC DNA]</scope>
    <source>
        <strain evidence="1 2">DSM 17393</strain>
    </source>
</reference>
<gene>
    <name evidence="1" type="ORF">BACINT_03143</name>
</gene>
<dbReference type="AlphaFoldDB" id="B3CI57"/>
<name>B3CI57_9BACE</name>
<accession>B3CI57</accession>